<dbReference type="EMBL" id="KV784378">
    <property type="protein sequence ID" value="OEU08997.1"/>
    <property type="molecule type" value="Genomic_DNA"/>
</dbReference>
<feature type="compositionally biased region" description="Acidic residues" evidence="1">
    <location>
        <begin position="105"/>
        <end position="116"/>
    </location>
</feature>
<evidence type="ECO:0000256" key="1">
    <source>
        <dbReference type="SAM" id="MobiDB-lite"/>
    </source>
</evidence>
<organism evidence="2 3">
    <name type="scientific">Fragilariopsis cylindrus CCMP1102</name>
    <dbReference type="NCBI Taxonomy" id="635003"/>
    <lineage>
        <taxon>Eukaryota</taxon>
        <taxon>Sar</taxon>
        <taxon>Stramenopiles</taxon>
        <taxon>Ochrophyta</taxon>
        <taxon>Bacillariophyta</taxon>
        <taxon>Bacillariophyceae</taxon>
        <taxon>Bacillariophycidae</taxon>
        <taxon>Bacillariales</taxon>
        <taxon>Bacillariaceae</taxon>
        <taxon>Fragilariopsis</taxon>
    </lineage>
</organism>
<dbReference type="AlphaFoldDB" id="A0A1E7ET29"/>
<keyword evidence="3" id="KW-1185">Reference proteome</keyword>
<accession>A0A1E7ET29</accession>
<protein>
    <submittedName>
        <fullName evidence="2">Uncharacterized protein</fullName>
    </submittedName>
</protein>
<dbReference type="Proteomes" id="UP000095751">
    <property type="component" value="Unassembled WGS sequence"/>
</dbReference>
<evidence type="ECO:0000313" key="2">
    <source>
        <dbReference type="EMBL" id="OEU08997.1"/>
    </source>
</evidence>
<feature type="compositionally biased region" description="Basic and acidic residues" evidence="1">
    <location>
        <begin position="88"/>
        <end position="98"/>
    </location>
</feature>
<gene>
    <name evidence="2" type="ORF">FRACYDRAFT_271645</name>
</gene>
<dbReference type="KEGG" id="fcy:FRACYDRAFT_271645"/>
<reference evidence="2 3" key="1">
    <citation type="submission" date="2016-09" db="EMBL/GenBank/DDBJ databases">
        <title>Extensive genetic diversity and differential bi-allelic expression allows diatom success in the polar Southern Ocean.</title>
        <authorList>
            <consortium name="DOE Joint Genome Institute"/>
            <person name="Mock T."/>
            <person name="Otillar R.P."/>
            <person name="Strauss J."/>
            <person name="Dupont C."/>
            <person name="Frickenhaus S."/>
            <person name="Maumus F."/>
            <person name="Mcmullan M."/>
            <person name="Sanges R."/>
            <person name="Schmutz J."/>
            <person name="Toseland A."/>
            <person name="Valas R."/>
            <person name="Veluchamy A."/>
            <person name="Ward B.J."/>
            <person name="Allen A."/>
            <person name="Barry K."/>
            <person name="Falciatore A."/>
            <person name="Ferrante M."/>
            <person name="Fortunato A.E."/>
            <person name="Gloeckner G."/>
            <person name="Gruber A."/>
            <person name="Hipkin R."/>
            <person name="Janech M."/>
            <person name="Kroth P."/>
            <person name="Leese F."/>
            <person name="Lindquist E."/>
            <person name="Lyon B.R."/>
            <person name="Martin J."/>
            <person name="Mayer C."/>
            <person name="Parker M."/>
            <person name="Quesneville H."/>
            <person name="Raymond J."/>
            <person name="Uhlig C."/>
            <person name="Valentin K.U."/>
            <person name="Worden A.Z."/>
            <person name="Armbrust E.V."/>
            <person name="Bowler C."/>
            <person name="Green B."/>
            <person name="Moulton V."/>
            <person name="Van Oosterhout C."/>
            <person name="Grigoriev I."/>
        </authorList>
    </citation>
    <scope>NUCLEOTIDE SEQUENCE [LARGE SCALE GENOMIC DNA]</scope>
    <source>
        <strain evidence="2 3">CCMP1102</strain>
    </source>
</reference>
<evidence type="ECO:0000313" key="3">
    <source>
        <dbReference type="Proteomes" id="UP000095751"/>
    </source>
</evidence>
<dbReference type="InParanoid" id="A0A1E7ET29"/>
<proteinExistence type="predicted"/>
<name>A0A1E7ET29_9STRA</name>
<feature type="region of interest" description="Disordered" evidence="1">
    <location>
        <begin position="83"/>
        <end position="133"/>
    </location>
</feature>
<sequence length="133" mass="15272">MMRSCRGKKTTMCPPSTTNENNIVQMWKSVPLFTITESQYPETINDDRRNSSSYDFYPFSLIRIGRSTNEINRDALDIITGIEEEEDGLKHTEEDEKTIGTSSITDDESDDEDGQDNYEYTPPSAQQELHHII</sequence>